<keyword evidence="2" id="KW-0808">Transferase</keyword>
<dbReference type="InterPro" id="IPR000182">
    <property type="entry name" value="GNAT_dom"/>
</dbReference>
<proteinExistence type="predicted"/>
<evidence type="ECO:0000313" key="2">
    <source>
        <dbReference type="EMBL" id="MBB6502169.1"/>
    </source>
</evidence>
<reference evidence="2 3" key="1">
    <citation type="submission" date="2020-08" db="EMBL/GenBank/DDBJ databases">
        <title>Genomic Encyclopedia of Type Strains, Phase IV (KMG-V): Genome sequencing to study the core and pangenomes of soil and plant-associated prokaryotes.</title>
        <authorList>
            <person name="Whitman W."/>
        </authorList>
    </citation>
    <scope>NUCLEOTIDE SEQUENCE [LARGE SCALE GENOMIC DNA]</scope>
    <source>
        <strain evidence="2 3">M2T3</strain>
    </source>
</reference>
<dbReference type="PANTHER" id="PTHR43792:SF16">
    <property type="entry name" value="N-ACETYLTRANSFERASE DOMAIN-CONTAINING PROTEIN"/>
    <property type="match status" value="1"/>
</dbReference>
<dbReference type="AlphaFoldDB" id="A0A7X0J6U4"/>
<evidence type="ECO:0000259" key="1">
    <source>
        <dbReference type="PROSITE" id="PS51186"/>
    </source>
</evidence>
<name>A0A7X0J6U4_9SPHI</name>
<gene>
    <name evidence="2" type="ORF">HDF25_004346</name>
</gene>
<sequence length="181" mass="20845">MKIFAETERLILREIVAADKYGMYELDTDPLVHKYLGNQPVTSMEQVEEAIEFIRNQYVTNGTGRLAIVEKETSSFIGWAGLKLMKVNYNNHVNYYDVGYRLIRKYWGKGFATEAAKASLDYGFESLNLDTIYAIADVKNTASRSVLEKIGLRCTAQFDLEGDEHDWFEITREEWKTTDSL</sequence>
<dbReference type="EMBL" id="JACHCC010000012">
    <property type="protein sequence ID" value="MBB6502169.1"/>
    <property type="molecule type" value="Genomic_DNA"/>
</dbReference>
<dbReference type="PANTHER" id="PTHR43792">
    <property type="entry name" value="GNAT FAMILY, PUTATIVE (AFU_ORTHOLOGUE AFUA_3G00765)-RELATED-RELATED"/>
    <property type="match status" value="1"/>
</dbReference>
<accession>A0A7X0J6U4</accession>
<evidence type="ECO:0000313" key="3">
    <source>
        <dbReference type="Proteomes" id="UP000521017"/>
    </source>
</evidence>
<dbReference type="GO" id="GO:0016747">
    <property type="term" value="F:acyltransferase activity, transferring groups other than amino-acyl groups"/>
    <property type="evidence" value="ECO:0007669"/>
    <property type="project" value="InterPro"/>
</dbReference>
<protein>
    <submittedName>
        <fullName evidence="2">RimJ/RimL family protein N-acetyltransferase</fullName>
    </submittedName>
</protein>
<dbReference type="InterPro" id="IPR016181">
    <property type="entry name" value="Acyl_CoA_acyltransferase"/>
</dbReference>
<comment type="caution">
    <text evidence="2">The sequence shown here is derived from an EMBL/GenBank/DDBJ whole genome shotgun (WGS) entry which is preliminary data.</text>
</comment>
<dbReference type="InterPro" id="IPR051531">
    <property type="entry name" value="N-acetyltransferase"/>
</dbReference>
<dbReference type="SUPFAM" id="SSF55729">
    <property type="entry name" value="Acyl-CoA N-acyltransferases (Nat)"/>
    <property type="match status" value="1"/>
</dbReference>
<dbReference type="Proteomes" id="UP000521017">
    <property type="component" value="Unassembled WGS sequence"/>
</dbReference>
<dbReference type="Pfam" id="PF13302">
    <property type="entry name" value="Acetyltransf_3"/>
    <property type="match status" value="1"/>
</dbReference>
<dbReference type="PROSITE" id="PS51186">
    <property type="entry name" value="GNAT"/>
    <property type="match status" value="1"/>
</dbReference>
<dbReference type="RefSeq" id="WP_184628427.1">
    <property type="nucleotide sequence ID" value="NZ_JACHCC010000012.1"/>
</dbReference>
<feature type="domain" description="N-acetyltransferase" evidence="1">
    <location>
        <begin position="10"/>
        <end position="179"/>
    </location>
</feature>
<dbReference type="Gene3D" id="3.40.630.30">
    <property type="match status" value="1"/>
</dbReference>
<organism evidence="2 3">
    <name type="scientific">Pedobacter cryoconitis</name>
    <dbReference type="NCBI Taxonomy" id="188932"/>
    <lineage>
        <taxon>Bacteria</taxon>
        <taxon>Pseudomonadati</taxon>
        <taxon>Bacteroidota</taxon>
        <taxon>Sphingobacteriia</taxon>
        <taxon>Sphingobacteriales</taxon>
        <taxon>Sphingobacteriaceae</taxon>
        <taxon>Pedobacter</taxon>
    </lineage>
</organism>